<name>A0ABT1H422_9NOCA</name>
<dbReference type="Proteomes" id="UP001205740">
    <property type="component" value="Unassembled WGS sequence"/>
</dbReference>
<accession>A0ABT1H422</accession>
<keyword evidence="1" id="KW-0472">Membrane</keyword>
<keyword evidence="3" id="KW-1185">Reference proteome</keyword>
<keyword evidence="1" id="KW-1133">Transmembrane helix</keyword>
<dbReference type="InterPro" id="IPR050445">
    <property type="entry name" value="Bact_polysacc_biosynth/exp"/>
</dbReference>
<dbReference type="PANTHER" id="PTHR32309:SF31">
    <property type="entry name" value="CAPSULAR EXOPOLYSACCHARIDE FAMILY"/>
    <property type="match status" value="1"/>
</dbReference>
<reference evidence="2 3" key="1">
    <citation type="submission" date="2022-06" db="EMBL/GenBank/DDBJ databases">
        <title>Genomic Encyclopedia of Archaeal and Bacterial Type Strains, Phase II (KMG-II): from individual species to whole genera.</title>
        <authorList>
            <person name="Goeker M."/>
        </authorList>
    </citation>
    <scope>NUCLEOTIDE SEQUENCE [LARGE SCALE GENOMIC DNA]</scope>
    <source>
        <strain evidence="2 3">DSM 45037</strain>
    </source>
</reference>
<evidence type="ECO:0000256" key="1">
    <source>
        <dbReference type="SAM" id="Phobius"/>
    </source>
</evidence>
<dbReference type="PANTHER" id="PTHR32309">
    <property type="entry name" value="TYROSINE-PROTEIN KINASE"/>
    <property type="match status" value="1"/>
</dbReference>
<evidence type="ECO:0000313" key="3">
    <source>
        <dbReference type="Proteomes" id="UP001205740"/>
    </source>
</evidence>
<comment type="caution">
    <text evidence="2">The sequence shown here is derived from an EMBL/GenBank/DDBJ whole genome shotgun (WGS) entry which is preliminary data.</text>
</comment>
<feature type="transmembrane region" description="Helical" evidence="1">
    <location>
        <begin position="28"/>
        <end position="47"/>
    </location>
</feature>
<dbReference type="EMBL" id="JAMTCG010000004">
    <property type="protein sequence ID" value="MCP2161380.1"/>
    <property type="molecule type" value="Genomic_DNA"/>
</dbReference>
<evidence type="ECO:0000313" key="2">
    <source>
        <dbReference type="EMBL" id="MCP2161380.1"/>
    </source>
</evidence>
<protein>
    <submittedName>
        <fullName evidence="2">Capsular polysaccharide biosynthesis protein</fullName>
    </submittedName>
</protein>
<proteinExistence type="predicted"/>
<sequence length="399" mass="42073">MTVDAATTHRDAPPPIDLAGHFRDLARMLLPALLIGVLVGGGVFAYLSAQTKQYSASVVTQVTTQGEIVAGDAFVEQLRAPFQELATDDGVLSQVLTQVSTGWTTSELSSHLTLTPGTAPSLLTFTATADNPRTAQQVARAMVAAVAQANEANAARDVARRVDQIDASIAFEQARNGRLAAGSDARTQSDARLAELRAQRDQIAGAGGNQLTVLSVPEASSSPVSPKPMSTALVAGIVAVIVAAELLVLARGRLGTRNNRIWARRVAHKYGARLLVAGPGPFDASKLLYGELAHRHRRGRSAAILTGESADAVDVVVPGGSAEEWGQRVEKGALVDDWWRDVDLGDLVAAVVVISVRGRDRTTTTDSLAQLADLGATRYLVLQTRRGGRTRRGTKGKTA</sequence>
<keyword evidence="1" id="KW-0812">Transmembrane</keyword>
<dbReference type="RefSeq" id="WP_253654940.1">
    <property type="nucleotide sequence ID" value="NZ_BAAAOE010000002.1"/>
</dbReference>
<organism evidence="2 3">
    <name type="scientific">Williamsia serinedens</name>
    <dbReference type="NCBI Taxonomy" id="391736"/>
    <lineage>
        <taxon>Bacteria</taxon>
        <taxon>Bacillati</taxon>
        <taxon>Actinomycetota</taxon>
        <taxon>Actinomycetes</taxon>
        <taxon>Mycobacteriales</taxon>
        <taxon>Nocardiaceae</taxon>
        <taxon>Williamsia</taxon>
    </lineage>
</organism>
<gene>
    <name evidence="2" type="ORF">LX12_002575</name>
</gene>
<feature type="transmembrane region" description="Helical" evidence="1">
    <location>
        <begin position="229"/>
        <end position="250"/>
    </location>
</feature>